<gene>
    <name evidence="1" type="ORF">QX249_24720</name>
</gene>
<protein>
    <submittedName>
        <fullName evidence="1">Uncharacterized protein</fullName>
    </submittedName>
</protein>
<reference evidence="1" key="1">
    <citation type="submission" date="2023-06" db="EMBL/GenBank/DDBJ databases">
        <title>Genomic Diversity of Vibrio spp. and Metagenomic Analysis of Pathogens in Florida Gulf Coastal Waters Following Hurricane Ian.</title>
        <authorList>
            <person name="Brumfield K.D."/>
        </authorList>
    </citation>
    <scope>NUCLEOTIDE SEQUENCE</scope>
    <source>
        <strain evidence="1">WBS2B-138</strain>
    </source>
</reference>
<name>A0AAW8Q814_VIBPH</name>
<organism evidence="1 2">
    <name type="scientific">Vibrio parahaemolyticus</name>
    <dbReference type="NCBI Taxonomy" id="670"/>
    <lineage>
        <taxon>Bacteria</taxon>
        <taxon>Pseudomonadati</taxon>
        <taxon>Pseudomonadota</taxon>
        <taxon>Gammaproteobacteria</taxon>
        <taxon>Vibrionales</taxon>
        <taxon>Vibrionaceae</taxon>
        <taxon>Vibrio</taxon>
    </lineage>
</organism>
<proteinExistence type="predicted"/>
<comment type="caution">
    <text evidence="1">The sequence shown here is derived from an EMBL/GenBank/DDBJ whole genome shotgun (WGS) entry which is preliminary data.</text>
</comment>
<sequence length="315" mass="36088">MFKAFDILSQNDELSNYIAETITLGSFDVKPNLTSYRKTNEIETILQITFTLYYKGEEQKVMQTSNIVQEFLFNKDQNCVSLKRSINDPSDLTFKKKDGFWYSRFLEISEYEISECANLFIESIKRNYEFIISSDEELIPDQYIGSISSISTIKMLSEILKGVNDIELTKPINLNLHKGFAVSLADANNEFLLFRFTKEACYGSRGQYPKCLYLNILIGKNGSIYTATKNNRTNADVFNHIMDTYRLVNGAYFWGAVTNDNGKVDLGLTDIEFYVKHYMHPEGISDWDYSTIHRVATLSSDELRSGVTKAIQCLA</sequence>
<dbReference type="AlphaFoldDB" id="A0AAW8Q814"/>
<dbReference type="EMBL" id="JAUHGG010000012">
    <property type="protein sequence ID" value="MDS1823849.1"/>
    <property type="molecule type" value="Genomic_DNA"/>
</dbReference>
<evidence type="ECO:0000313" key="2">
    <source>
        <dbReference type="Proteomes" id="UP001253193"/>
    </source>
</evidence>
<dbReference type="RefSeq" id="WP_311020939.1">
    <property type="nucleotide sequence ID" value="NZ_JAUHGG010000012.1"/>
</dbReference>
<evidence type="ECO:0000313" key="1">
    <source>
        <dbReference type="EMBL" id="MDS1823849.1"/>
    </source>
</evidence>
<dbReference type="Proteomes" id="UP001253193">
    <property type="component" value="Unassembled WGS sequence"/>
</dbReference>
<accession>A0AAW8Q814</accession>